<gene>
    <name evidence="6" type="ORF">METZ01_LOCUS334490</name>
</gene>
<dbReference type="AlphaFoldDB" id="A0A382Q898"/>
<comment type="cofactor">
    <cofactor evidence="1">
        <name>pyridoxal 5'-phosphate</name>
        <dbReference type="ChEBI" id="CHEBI:597326"/>
    </cofactor>
</comment>
<evidence type="ECO:0000256" key="5">
    <source>
        <dbReference type="ARBA" id="ARBA00022898"/>
    </source>
</evidence>
<dbReference type="InterPro" id="IPR005786">
    <property type="entry name" value="B_amino_transII"/>
</dbReference>
<reference evidence="6" key="1">
    <citation type="submission" date="2018-05" db="EMBL/GenBank/DDBJ databases">
        <authorList>
            <person name="Lanie J.A."/>
            <person name="Ng W.-L."/>
            <person name="Kazmierczak K.M."/>
            <person name="Andrzejewski T.M."/>
            <person name="Davidsen T.M."/>
            <person name="Wayne K.J."/>
            <person name="Tettelin H."/>
            <person name="Glass J.I."/>
            <person name="Rusch D."/>
            <person name="Podicherti R."/>
            <person name="Tsui H.-C.T."/>
            <person name="Winkler M.E."/>
        </authorList>
    </citation>
    <scope>NUCLEOTIDE SEQUENCE</scope>
</reference>
<organism evidence="6">
    <name type="scientific">marine metagenome</name>
    <dbReference type="NCBI Taxonomy" id="408172"/>
    <lineage>
        <taxon>unclassified sequences</taxon>
        <taxon>metagenomes</taxon>
        <taxon>ecological metagenomes</taxon>
    </lineage>
</organism>
<accession>A0A382Q898</accession>
<evidence type="ECO:0000313" key="6">
    <source>
        <dbReference type="EMBL" id="SVC81636.1"/>
    </source>
</evidence>
<name>A0A382Q898_9ZZZZ</name>
<evidence type="ECO:0000256" key="1">
    <source>
        <dbReference type="ARBA" id="ARBA00001933"/>
    </source>
</evidence>
<dbReference type="InterPro" id="IPR001544">
    <property type="entry name" value="Aminotrans_IV"/>
</dbReference>
<keyword evidence="3" id="KW-0032">Aminotransferase</keyword>
<dbReference type="InterPro" id="IPR043132">
    <property type="entry name" value="BCAT-like_C"/>
</dbReference>
<keyword evidence="5" id="KW-0663">Pyridoxal phosphate</keyword>
<dbReference type="Pfam" id="PF01063">
    <property type="entry name" value="Aminotran_4"/>
    <property type="match status" value="1"/>
</dbReference>
<protein>
    <recommendedName>
        <fullName evidence="7">Branched-chain-amino-acid transaminase</fullName>
    </recommendedName>
</protein>
<dbReference type="Gene3D" id="3.30.470.10">
    <property type="match status" value="1"/>
</dbReference>
<dbReference type="GO" id="GO:0009081">
    <property type="term" value="P:branched-chain amino acid metabolic process"/>
    <property type="evidence" value="ECO:0007669"/>
    <property type="project" value="InterPro"/>
</dbReference>
<sequence length="237" mass="26384">MDANWIKEGDNFSLYIRPFIFASGQCIKATISNEYTFMIICSPTTTYYKGEMNVKIEQEYTRAAKGGTGAVKAAGNYAASFYPTKLAREEGFSQIIWTDAENHEYLEEAGTMNIWLRIGEKLITPNLGETILGGITRDSVVQLAKDMGIEVQERAISVQELKEANQNGTLKEAFGTGTAVSVIFIGSITLGSNKMQLQEQEDSYAKKLKRNLIDLQHGRLEDKYGWTTEVVSSLTPH</sequence>
<evidence type="ECO:0000256" key="4">
    <source>
        <dbReference type="ARBA" id="ARBA00022679"/>
    </source>
</evidence>
<dbReference type="PANTHER" id="PTHR42825:SF2">
    <property type="entry name" value="BRANCHED-CHAIN-AMINO-ACID AMINOTRANSFERASE 3, CHLOROPLASTIC-RELATED"/>
    <property type="match status" value="1"/>
</dbReference>
<dbReference type="GO" id="GO:0004084">
    <property type="term" value="F:branched-chain-amino-acid transaminase activity"/>
    <property type="evidence" value="ECO:0007669"/>
    <property type="project" value="InterPro"/>
</dbReference>
<comment type="similarity">
    <text evidence="2">Belongs to the class-IV pyridoxal-phosphate-dependent aminotransferase family.</text>
</comment>
<proteinExistence type="inferred from homology"/>
<dbReference type="InterPro" id="IPR043131">
    <property type="entry name" value="BCAT-like_N"/>
</dbReference>
<dbReference type="SUPFAM" id="SSF56752">
    <property type="entry name" value="D-aminoacid aminotransferase-like PLP-dependent enzymes"/>
    <property type="match status" value="1"/>
</dbReference>
<dbReference type="EMBL" id="UINC01112585">
    <property type="protein sequence ID" value="SVC81636.1"/>
    <property type="molecule type" value="Genomic_DNA"/>
</dbReference>
<evidence type="ECO:0000256" key="2">
    <source>
        <dbReference type="ARBA" id="ARBA00009320"/>
    </source>
</evidence>
<dbReference type="Gene3D" id="3.20.10.10">
    <property type="entry name" value="D-amino Acid Aminotransferase, subunit A, domain 2"/>
    <property type="match status" value="1"/>
</dbReference>
<keyword evidence="4" id="KW-0808">Transferase</keyword>
<evidence type="ECO:0000256" key="3">
    <source>
        <dbReference type="ARBA" id="ARBA00022576"/>
    </source>
</evidence>
<dbReference type="PANTHER" id="PTHR42825">
    <property type="entry name" value="AMINO ACID AMINOTRANSFERASE"/>
    <property type="match status" value="1"/>
</dbReference>
<dbReference type="InterPro" id="IPR036038">
    <property type="entry name" value="Aminotransferase-like"/>
</dbReference>
<evidence type="ECO:0008006" key="7">
    <source>
        <dbReference type="Google" id="ProtNLM"/>
    </source>
</evidence>